<dbReference type="Gene3D" id="1.10.150.20">
    <property type="entry name" value="5' to 3' exonuclease, C-terminal subdomain"/>
    <property type="match status" value="1"/>
</dbReference>
<evidence type="ECO:0000313" key="3">
    <source>
        <dbReference type="EMBL" id="MDG2951023.1"/>
    </source>
</evidence>
<feature type="domain" description="TfoX N-terminal" evidence="1">
    <location>
        <begin position="21"/>
        <end position="108"/>
    </location>
</feature>
<dbReference type="PIRSF" id="PIRSF028788">
    <property type="entry name" value="TfoX_Sxy"/>
    <property type="match status" value="1"/>
</dbReference>
<dbReference type="InterPro" id="IPR047525">
    <property type="entry name" value="TfoX-like"/>
</dbReference>
<dbReference type="InterPro" id="IPR007076">
    <property type="entry name" value="TfoX_N"/>
</dbReference>
<dbReference type="PANTHER" id="PTHR36121:SF1">
    <property type="entry name" value="PROTEIN SXY"/>
    <property type="match status" value="1"/>
</dbReference>
<sequence length="214" mass="24530">MTQQTENTAEILALLRRLLNSDVTSRPLFIGHGIFYDGTMFAIYQKRELYLKADDDLIDELLAHGSYPWAYIPRNNMRKGPKYYHVSDKIKNDEALYKRFVELSIEQAKDGKKTSGLTKQITIKDLPNLTIKHERMLAKVGILTVSEFREKGAIEAYVELIKSGMLLSITVLWKFVGALQNRNFLLITNKEKEDIGVKLNKLLAREGLKAIKIN</sequence>
<dbReference type="Pfam" id="PF04994">
    <property type="entry name" value="TfoX_C"/>
    <property type="match status" value="1"/>
</dbReference>
<organism evidence="3 4">
    <name type="scientific">Exercitatus varius</name>
    <dbReference type="NCBI Taxonomy" id="67857"/>
    <lineage>
        <taxon>Bacteria</taxon>
        <taxon>Pseudomonadati</taxon>
        <taxon>Pseudomonadota</taxon>
        <taxon>Gammaproteobacteria</taxon>
        <taxon>Pasteurellales</taxon>
        <taxon>Pasteurellaceae</taxon>
        <taxon>Exercitatus</taxon>
    </lineage>
</organism>
<dbReference type="Pfam" id="PF04993">
    <property type="entry name" value="TfoX_N"/>
    <property type="match status" value="1"/>
</dbReference>
<dbReference type="EMBL" id="JARQTW010000028">
    <property type="protein sequence ID" value="MDG2951023.1"/>
    <property type="molecule type" value="Genomic_DNA"/>
</dbReference>
<dbReference type="Gene3D" id="3.30.1460.30">
    <property type="entry name" value="YgaC/TfoX-N like chaperone"/>
    <property type="match status" value="1"/>
</dbReference>
<evidence type="ECO:0000313" key="4">
    <source>
        <dbReference type="Proteomes" id="UP001214976"/>
    </source>
</evidence>
<accession>A0AAW6QC19</accession>
<proteinExistence type="predicted"/>
<dbReference type="InterPro" id="IPR026256">
    <property type="entry name" value="TfoX-like_gammaprotbact"/>
</dbReference>
<comment type="caution">
    <text evidence="3">The sequence shown here is derived from an EMBL/GenBank/DDBJ whole genome shotgun (WGS) entry which is preliminary data.</text>
</comment>
<protein>
    <submittedName>
        <fullName evidence="3">TfoX/Sxy family DNA transformation protein</fullName>
    </submittedName>
</protein>
<reference evidence="3" key="1">
    <citation type="submission" date="2023-03" db="EMBL/GenBank/DDBJ databases">
        <title>Classification of Bisgaard taxon 6 and taxon 10 as Exercitatus varius gen. nov., spec. nov.</title>
        <authorList>
            <person name="Christensen H."/>
        </authorList>
    </citation>
    <scope>NUCLEOTIDE SEQUENCE</scope>
    <source>
        <strain evidence="3">86116</strain>
    </source>
</reference>
<dbReference type="PANTHER" id="PTHR36121">
    <property type="entry name" value="PROTEIN SXY"/>
    <property type="match status" value="1"/>
</dbReference>
<gene>
    <name evidence="3" type="ORF">P7M15_10970</name>
</gene>
<dbReference type="RefSeq" id="WP_317477888.1">
    <property type="nucleotide sequence ID" value="NZ_JARQTW010000028.1"/>
</dbReference>
<dbReference type="GO" id="GO:0030420">
    <property type="term" value="P:establishment of competence for transformation"/>
    <property type="evidence" value="ECO:0007669"/>
    <property type="project" value="InterPro"/>
</dbReference>
<dbReference type="InterPro" id="IPR007077">
    <property type="entry name" value="TfoX_C"/>
</dbReference>
<name>A0AAW6QC19_9PAST</name>
<feature type="domain" description="TfoX C-terminal" evidence="2">
    <location>
        <begin position="122"/>
        <end position="197"/>
    </location>
</feature>
<dbReference type="Proteomes" id="UP001214976">
    <property type="component" value="Unassembled WGS sequence"/>
</dbReference>
<dbReference type="SUPFAM" id="SSF159894">
    <property type="entry name" value="YgaC/TfoX-N like"/>
    <property type="match status" value="1"/>
</dbReference>
<evidence type="ECO:0000259" key="1">
    <source>
        <dbReference type="Pfam" id="PF04993"/>
    </source>
</evidence>
<evidence type="ECO:0000259" key="2">
    <source>
        <dbReference type="Pfam" id="PF04994"/>
    </source>
</evidence>
<dbReference type="AlphaFoldDB" id="A0AAW6QC19"/>